<sequence length="571" mass="65320">MRLHKIFYALLIFAVISMIDISVFLKFNWLFGAPDLQFHLQRIDELYQNVLSLHFFPLLATYHFNQVGSAVMSMYPKLPLYVYVFVRVLLRNPILSYYVGNAVMVWIGLLIGYFSFLSVMPKEKVMAFIFSITYGLSSVLVSYQYRIADLGVVSALLVLPLAFSGFYHWISSGRYRMMAIGITLVLLCHVLTFIFLILTLIIFTIINIKKISKKKILSLSKAVVATVLLTSTYWLPAMVISFTTRINPPQVFSLGGMDLSQFVKDALTNNVTFGFSIIAFLGFVLGTVGYKQLYKPFKQIYWVSISYVILSSSLIPWKIFQHTPLWIIQFPWRFIGISQLGFSVLFSIGLITFLSSLSKKFSVILCVMAVTIITVGLAVNLQARYVSFELPSPEFKHPVTPTHSFVVRRSEVWDKITNKREYQNLMKFNGTYDYYPQKTMHLSAWISEDKARINGKKRDVITTTKSLPDGKIFILRTKRMRKYLTLPFILYNKNYSVSVDGRGVAPVLNRQQLLTINDVSAGRHVIKVSYNETIIFIAMILLTMSGVVWLVHPGNLMSKRLKFGMKQGVNE</sequence>
<evidence type="ECO:0000313" key="3">
    <source>
        <dbReference type="Proteomes" id="UP001596258"/>
    </source>
</evidence>
<keyword evidence="3" id="KW-1185">Reference proteome</keyword>
<dbReference type="EMBL" id="JBHSSO010000008">
    <property type="protein sequence ID" value="MFC6288976.1"/>
    <property type="molecule type" value="Genomic_DNA"/>
</dbReference>
<feature type="transmembrane region" description="Helical" evidence="1">
    <location>
        <begin position="266"/>
        <end position="288"/>
    </location>
</feature>
<dbReference type="Proteomes" id="UP001596258">
    <property type="component" value="Unassembled WGS sequence"/>
</dbReference>
<keyword evidence="1" id="KW-0812">Transmembrane</keyword>
<feature type="transmembrane region" description="Helical" evidence="1">
    <location>
        <begin position="97"/>
        <end position="119"/>
    </location>
</feature>
<feature type="transmembrane region" description="Helical" evidence="1">
    <location>
        <begin position="150"/>
        <end position="170"/>
    </location>
</feature>
<feature type="transmembrane region" description="Helical" evidence="1">
    <location>
        <begin position="361"/>
        <end position="383"/>
    </location>
</feature>
<evidence type="ECO:0008006" key="4">
    <source>
        <dbReference type="Google" id="ProtNLM"/>
    </source>
</evidence>
<feature type="transmembrane region" description="Helical" evidence="1">
    <location>
        <begin position="176"/>
        <end position="203"/>
    </location>
</feature>
<name>A0ABW1U7Z5_9LACO</name>
<protein>
    <recommendedName>
        <fullName evidence="4">Membrane protein 6-pyruvoyl-tetrahydropterin synthase-related domain-containing protein</fullName>
    </recommendedName>
</protein>
<keyword evidence="1" id="KW-1133">Transmembrane helix</keyword>
<feature type="transmembrane region" description="Helical" evidence="1">
    <location>
        <begin position="70"/>
        <end position="90"/>
    </location>
</feature>
<feature type="transmembrane region" description="Helical" evidence="1">
    <location>
        <begin position="533"/>
        <end position="552"/>
    </location>
</feature>
<evidence type="ECO:0000256" key="1">
    <source>
        <dbReference type="SAM" id="Phobius"/>
    </source>
</evidence>
<keyword evidence="1" id="KW-0472">Membrane</keyword>
<feature type="transmembrane region" description="Helical" evidence="1">
    <location>
        <begin position="223"/>
        <end position="246"/>
    </location>
</feature>
<evidence type="ECO:0000313" key="2">
    <source>
        <dbReference type="EMBL" id="MFC6288976.1"/>
    </source>
</evidence>
<feature type="transmembrane region" description="Helical" evidence="1">
    <location>
        <begin position="6"/>
        <end position="25"/>
    </location>
</feature>
<feature type="transmembrane region" description="Helical" evidence="1">
    <location>
        <begin position="300"/>
        <end position="320"/>
    </location>
</feature>
<proteinExistence type="predicted"/>
<feature type="transmembrane region" description="Helical" evidence="1">
    <location>
        <begin position="125"/>
        <end position="143"/>
    </location>
</feature>
<reference evidence="3" key="1">
    <citation type="journal article" date="2019" name="Int. J. Syst. Evol. Microbiol.">
        <title>The Global Catalogue of Microorganisms (GCM) 10K type strain sequencing project: providing services to taxonomists for standard genome sequencing and annotation.</title>
        <authorList>
            <consortium name="The Broad Institute Genomics Platform"/>
            <consortium name="The Broad Institute Genome Sequencing Center for Infectious Disease"/>
            <person name="Wu L."/>
            <person name="Ma J."/>
        </authorList>
    </citation>
    <scope>NUCLEOTIDE SEQUENCE [LARGE SCALE GENOMIC DNA]</scope>
    <source>
        <strain evidence="3">CCM 8893</strain>
    </source>
</reference>
<gene>
    <name evidence="2" type="ORF">ACFP1M_01950</name>
</gene>
<feature type="transmembrane region" description="Helical" evidence="1">
    <location>
        <begin position="332"/>
        <end position="354"/>
    </location>
</feature>
<accession>A0ABW1U7Z5</accession>
<dbReference type="RefSeq" id="WP_164505601.1">
    <property type="nucleotide sequence ID" value="NZ_JBHSSO010000008.1"/>
</dbReference>
<organism evidence="2 3">
    <name type="scientific">Levilactobacillus angrenensis</name>
    <dbReference type="NCBI Taxonomy" id="2486020"/>
    <lineage>
        <taxon>Bacteria</taxon>
        <taxon>Bacillati</taxon>
        <taxon>Bacillota</taxon>
        <taxon>Bacilli</taxon>
        <taxon>Lactobacillales</taxon>
        <taxon>Lactobacillaceae</taxon>
        <taxon>Levilactobacillus</taxon>
    </lineage>
</organism>
<comment type="caution">
    <text evidence="2">The sequence shown here is derived from an EMBL/GenBank/DDBJ whole genome shotgun (WGS) entry which is preliminary data.</text>
</comment>